<accession>A0A240E4P1</accession>
<name>A0A240E4P1_9BURK</name>
<reference evidence="7" key="1">
    <citation type="submission" date="2017-08" db="EMBL/GenBank/DDBJ databases">
        <authorList>
            <person name="Varghese N."/>
            <person name="Submissions S."/>
        </authorList>
    </citation>
    <scope>NUCLEOTIDE SEQUENCE [LARGE SCALE GENOMIC DNA]</scope>
    <source>
        <strain evidence="7">AP-Melu-1000-B4</strain>
    </source>
</reference>
<keyword evidence="3" id="KW-0812">Transmembrane</keyword>
<dbReference type="InterPro" id="IPR051909">
    <property type="entry name" value="MFP_Cation_Efflux"/>
</dbReference>
<feature type="domain" description="CusB-like barrel-sandwich hybrid" evidence="4">
    <location>
        <begin position="124"/>
        <end position="253"/>
    </location>
</feature>
<dbReference type="Pfam" id="PF25954">
    <property type="entry name" value="Beta-barrel_RND_2"/>
    <property type="match status" value="1"/>
</dbReference>
<dbReference type="FunFam" id="2.40.30.170:FF:000010">
    <property type="entry name" value="Efflux RND transporter periplasmic adaptor subunit"/>
    <property type="match status" value="1"/>
</dbReference>
<dbReference type="GO" id="GO:0016020">
    <property type="term" value="C:membrane"/>
    <property type="evidence" value="ECO:0007669"/>
    <property type="project" value="InterPro"/>
</dbReference>
<dbReference type="PANTHER" id="PTHR30097">
    <property type="entry name" value="CATION EFFLUX SYSTEM PROTEIN CUSB"/>
    <property type="match status" value="1"/>
</dbReference>
<dbReference type="Gene3D" id="2.40.420.20">
    <property type="match status" value="1"/>
</dbReference>
<dbReference type="GO" id="GO:0015679">
    <property type="term" value="P:plasma membrane copper ion transport"/>
    <property type="evidence" value="ECO:0007669"/>
    <property type="project" value="TreeGrafter"/>
</dbReference>
<keyword evidence="7" id="KW-1185">Reference proteome</keyword>
<keyword evidence="3" id="KW-1133">Transmembrane helix</keyword>
<dbReference type="Proteomes" id="UP000218069">
    <property type="component" value="Unassembled WGS sequence"/>
</dbReference>
<dbReference type="InterPro" id="IPR058790">
    <property type="entry name" value="BSH_CusB"/>
</dbReference>
<dbReference type="InterPro" id="IPR058792">
    <property type="entry name" value="Beta-barrel_RND_2"/>
</dbReference>
<keyword evidence="2" id="KW-0813">Transport</keyword>
<dbReference type="Gene3D" id="2.40.50.100">
    <property type="match status" value="1"/>
</dbReference>
<evidence type="ECO:0000259" key="5">
    <source>
        <dbReference type="Pfam" id="PF25954"/>
    </source>
</evidence>
<feature type="domain" description="CusB-like beta-barrel" evidence="5">
    <location>
        <begin position="258"/>
        <end position="331"/>
    </location>
</feature>
<organism evidence="6 7">
    <name type="scientific">Polynucleobacter meluiroseus</name>
    <dbReference type="NCBI Taxonomy" id="1938814"/>
    <lineage>
        <taxon>Bacteria</taxon>
        <taxon>Pseudomonadati</taxon>
        <taxon>Pseudomonadota</taxon>
        <taxon>Betaproteobacteria</taxon>
        <taxon>Burkholderiales</taxon>
        <taxon>Burkholderiaceae</taxon>
        <taxon>Polynucleobacter</taxon>
    </lineage>
</organism>
<evidence type="ECO:0000256" key="2">
    <source>
        <dbReference type="ARBA" id="ARBA00022448"/>
    </source>
</evidence>
<dbReference type="RefSeq" id="WP_096674640.1">
    <property type="nucleotide sequence ID" value="NZ_OANS01000005.1"/>
</dbReference>
<dbReference type="NCBIfam" id="TIGR01730">
    <property type="entry name" value="RND_mfp"/>
    <property type="match status" value="1"/>
</dbReference>
<evidence type="ECO:0000313" key="7">
    <source>
        <dbReference type="Proteomes" id="UP000218069"/>
    </source>
</evidence>
<dbReference type="GO" id="GO:0022857">
    <property type="term" value="F:transmembrane transporter activity"/>
    <property type="evidence" value="ECO:0007669"/>
    <property type="project" value="InterPro"/>
</dbReference>
<dbReference type="PANTHER" id="PTHR30097:SF4">
    <property type="entry name" value="SLR6042 PROTEIN"/>
    <property type="match status" value="1"/>
</dbReference>
<protein>
    <submittedName>
        <fullName evidence="6">Membrane fusion protein, Cu(I)/Ag(I) efflux system</fullName>
    </submittedName>
</protein>
<proteinExistence type="inferred from homology"/>
<dbReference type="Gene3D" id="2.40.30.170">
    <property type="match status" value="1"/>
</dbReference>
<dbReference type="SUPFAM" id="SSF111369">
    <property type="entry name" value="HlyD-like secretion proteins"/>
    <property type="match status" value="1"/>
</dbReference>
<evidence type="ECO:0000256" key="1">
    <source>
        <dbReference type="ARBA" id="ARBA00009477"/>
    </source>
</evidence>
<dbReference type="GO" id="GO:0030288">
    <property type="term" value="C:outer membrane-bounded periplasmic space"/>
    <property type="evidence" value="ECO:0007669"/>
    <property type="project" value="TreeGrafter"/>
</dbReference>
<dbReference type="GO" id="GO:0046914">
    <property type="term" value="F:transition metal ion binding"/>
    <property type="evidence" value="ECO:0007669"/>
    <property type="project" value="TreeGrafter"/>
</dbReference>
<dbReference type="OrthoDB" id="9768185at2"/>
<dbReference type="Pfam" id="PF25919">
    <property type="entry name" value="BSH_CusB"/>
    <property type="match status" value="1"/>
</dbReference>
<evidence type="ECO:0000313" key="6">
    <source>
        <dbReference type="EMBL" id="SNX29501.1"/>
    </source>
</evidence>
<dbReference type="GO" id="GO:0060003">
    <property type="term" value="P:copper ion export"/>
    <property type="evidence" value="ECO:0007669"/>
    <property type="project" value="TreeGrafter"/>
</dbReference>
<dbReference type="InterPro" id="IPR006143">
    <property type="entry name" value="RND_pump_MFP"/>
</dbReference>
<keyword evidence="3" id="KW-0472">Membrane</keyword>
<dbReference type="AlphaFoldDB" id="A0A240E4P1"/>
<sequence length="408" mass="44543">MLKKFLDKIKPTIDPLLTKGKVQLKQVEVKAREQWAKPKMKSGAYLVATLLIGVFFGQMLAPNKGNELKSQKIVAVDKAGIINISLPGVILAPEVFEFAQSLESNVPVSLSVPGKLAFNAERLKVISARAPGRVERIYAFDGAFVKQGQAVADFYSPDYVSAQTEYILSARMLSTLQKAQIGSLYEDAQFTLEAAANRLRVLGASNEDIVRLKNGGEATPTFPIRTPIDGVVIKRAVDPGAFLNTGDILATVADPKNLWFLGNVYEQDVGKIKVGDVFHLKVESFPGRDFIAKANYVGATIDPVTHALVVRCEVDNSDGLLKPEMFVSGKLEISKTPAITLPSTAIIQARNLRFVIIKTGPDSYRRLPINGFDLNAQEFAVTDGLTVGQNVLIKGATLLNQRFLREED</sequence>
<evidence type="ECO:0000259" key="4">
    <source>
        <dbReference type="Pfam" id="PF25919"/>
    </source>
</evidence>
<dbReference type="EMBL" id="OANS01000005">
    <property type="protein sequence ID" value="SNX29501.1"/>
    <property type="molecule type" value="Genomic_DNA"/>
</dbReference>
<evidence type="ECO:0000256" key="3">
    <source>
        <dbReference type="SAM" id="Phobius"/>
    </source>
</evidence>
<gene>
    <name evidence="6" type="ORF">SAMN06295945_1879</name>
</gene>
<feature type="transmembrane region" description="Helical" evidence="3">
    <location>
        <begin position="42"/>
        <end position="61"/>
    </location>
</feature>
<comment type="similarity">
    <text evidence="1">Belongs to the membrane fusion protein (MFP) (TC 8.A.1) family.</text>
</comment>